<sequence length="186" mass="20475">MTSNALDRLFWKAITATVELDLTQKVSSNPYVMFSQFLENRQSTSFPCIAFYFKIDFPPCADDHVPIRNLRGSGPREALILATKDSSNMLAHEAVFALGQMQDAEVVPALEKVLQDLSLHHIVRHEAAEALGAIGLEGNTPLLEKTLVSCSGATPASCCSSVDQLREILLDEERGMYQQYAALFAL</sequence>
<dbReference type="InterPro" id="IPR011989">
    <property type="entry name" value="ARM-like"/>
</dbReference>
<dbReference type="SMART" id="SM00567">
    <property type="entry name" value="EZ_HEAT"/>
    <property type="match status" value="2"/>
</dbReference>
<name>A0A835LD39_9MAGN</name>
<evidence type="ECO:0000313" key="3">
    <source>
        <dbReference type="EMBL" id="KAF9588052.1"/>
    </source>
</evidence>
<comment type="function">
    <text evidence="1">Catalyzes the hydroxylation of the N(6)-(4-aminobutyl)-L-lysine intermediate produced by deoxyhypusine synthase/DHPS on a critical lysine of the eukaryotic translation initiation factor 5A/eIF-5A. This is the second step of the post-translational modification of that lysine into an unusual amino acid residue named hypusine. Hypusination is unique to mature eIF-5A factor and is essential for its function.</text>
</comment>
<dbReference type="InterPro" id="IPR016024">
    <property type="entry name" value="ARM-type_fold"/>
</dbReference>
<evidence type="ECO:0000256" key="1">
    <source>
        <dbReference type="ARBA" id="ARBA00045876"/>
    </source>
</evidence>
<reference evidence="3 4" key="1">
    <citation type="submission" date="2020-10" db="EMBL/GenBank/DDBJ databases">
        <title>The Coptis chinensis genome and diversification of protoberbering-type alkaloids.</title>
        <authorList>
            <person name="Wang B."/>
            <person name="Shu S."/>
            <person name="Song C."/>
            <person name="Liu Y."/>
        </authorList>
    </citation>
    <scope>NUCLEOTIDE SEQUENCE [LARGE SCALE GENOMIC DNA]</scope>
    <source>
        <strain evidence="3">HL-2020</strain>
        <tissue evidence="3">Leaf</tissue>
    </source>
</reference>
<accession>A0A835LD39</accession>
<comment type="caution">
    <text evidence="3">The sequence shown here is derived from an EMBL/GenBank/DDBJ whole genome shotgun (WGS) entry which is preliminary data.</text>
</comment>
<keyword evidence="4" id="KW-1185">Reference proteome</keyword>
<dbReference type="GO" id="GO:0016491">
    <property type="term" value="F:oxidoreductase activity"/>
    <property type="evidence" value="ECO:0007669"/>
    <property type="project" value="TreeGrafter"/>
</dbReference>
<dbReference type="SUPFAM" id="SSF48371">
    <property type="entry name" value="ARM repeat"/>
    <property type="match status" value="1"/>
</dbReference>
<evidence type="ECO:0008006" key="5">
    <source>
        <dbReference type="Google" id="ProtNLM"/>
    </source>
</evidence>
<gene>
    <name evidence="3" type="ORF">IFM89_007293</name>
</gene>
<dbReference type="PANTHER" id="PTHR12697">
    <property type="entry name" value="PBS LYASE HEAT-LIKE PROTEIN"/>
    <property type="match status" value="1"/>
</dbReference>
<dbReference type="Proteomes" id="UP000631114">
    <property type="component" value="Unassembled WGS sequence"/>
</dbReference>
<dbReference type="PANTHER" id="PTHR12697:SF5">
    <property type="entry name" value="DEOXYHYPUSINE HYDROXYLASE"/>
    <property type="match status" value="1"/>
</dbReference>
<dbReference type="Pfam" id="PF13646">
    <property type="entry name" value="HEAT_2"/>
    <property type="match status" value="1"/>
</dbReference>
<dbReference type="OrthoDB" id="421002at2759"/>
<evidence type="ECO:0000313" key="4">
    <source>
        <dbReference type="Proteomes" id="UP000631114"/>
    </source>
</evidence>
<dbReference type="InterPro" id="IPR021133">
    <property type="entry name" value="HEAT_type_2"/>
</dbReference>
<dbReference type="AlphaFoldDB" id="A0A835LD39"/>
<dbReference type="EMBL" id="JADFTS010000009">
    <property type="protein sequence ID" value="KAF9588052.1"/>
    <property type="molecule type" value="Genomic_DNA"/>
</dbReference>
<feature type="repeat" description="HEAT" evidence="2">
    <location>
        <begin position="106"/>
        <end position="146"/>
    </location>
</feature>
<dbReference type="InterPro" id="IPR004155">
    <property type="entry name" value="PBS_lyase_HEAT"/>
</dbReference>
<proteinExistence type="predicted"/>
<dbReference type="Gene3D" id="1.25.10.10">
    <property type="entry name" value="Leucine-rich Repeat Variant"/>
    <property type="match status" value="1"/>
</dbReference>
<protein>
    <recommendedName>
        <fullName evidence="5">Deoxyhypusine hydroxylase</fullName>
    </recommendedName>
</protein>
<organism evidence="3 4">
    <name type="scientific">Coptis chinensis</name>
    <dbReference type="NCBI Taxonomy" id="261450"/>
    <lineage>
        <taxon>Eukaryota</taxon>
        <taxon>Viridiplantae</taxon>
        <taxon>Streptophyta</taxon>
        <taxon>Embryophyta</taxon>
        <taxon>Tracheophyta</taxon>
        <taxon>Spermatophyta</taxon>
        <taxon>Magnoliopsida</taxon>
        <taxon>Ranunculales</taxon>
        <taxon>Ranunculaceae</taxon>
        <taxon>Coptidoideae</taxon>
        <taxon>Coptis</taxon>
    </lineage>
</organism>
<evidence type="ECO:0000256" key="2">
    <source>
        <dbReference type="PROSITE-ProRule" id="PRU00103"/>
    </source>
</evidence>
<dbReference type="PROSITE" id="PS50077">
    <property type="entry name" value="HEAT_REPEAT"/>
    <property type="match status" value="1"/>
</dbReference>